<feature type="transmembrane region" description="Helical" evidence="6">
    <location>
        <begin position="46"/>
        <end position="75"/>
    </location>
</feature>
<feature type="domain" description="Sulfatase N-terminal" evidence="7">
    <location>
        <begin position="320"/>
        <end position="589"/>
    </location>
</feature>
<evidence type="ECO:0000256" key="1">
    <source>
        <dbReference type="ARBA" id="ARBA00004651"/>
    </source>
</evidence>
<dbReference type="Gene3D" id="3.40.720.10">
    <property type="entry name" value="Alkaline Phosphatase, subunit A"/>
    <property type="match status" value="1"/>
</dbReference>
<dbReference type="InterPro" id="IPR017850">
    <property type="entry name" value="Alkaline_phosphatase_core_sf"/>
</dbReference>
<evidence type="ECO:0000256" key="2">
    <source>
        <dbReference type="ARBA" id="ARBA00022475"/>
    </source>
</evidence>
<dbReference type="Gene3D" id="3.30.1120.80">
    <property type="match status" value="1"/>
</dbReference>
<protein>
    <submittedName>
        <fullName evidence="8">Sulfatase</fullName>
    </submittedName>
</protein>
<name>A0A2N1PTL4_9BACT</name>
<feature type="transmembrane region" description="Helical" evidence="6">
    <location>
        <begin position="12"/>
        <end position="34"/>
    </location>
</feature>
<dbReference type="PANTHER" id="PTHR47371:SF3">
    <property type="entry name" value="PHOSPHOGLYCEROL TRANSFERASE I"/>
    <property type="match status" value="1"/>
</dbReference>
<dbReference type="Proteomes" id="UP000233256">
    <property type="component" value="Unassembled WGS sequence"/>
</dbReference>
<dbReference type="EMBL" id="PGXC01000002">
    <property type="protein sequence ID" value="PKK91695.1"/>
    <property type="molecule type" value="Genomic_DNA"/>
</dbReference>
<gene>
    <name evidence="8" type="ORF">CVV64_03260</name>
</gene>
<keyword evidence="3 6" id="KW-0812">Transmembrane</keyword>
<dbReference type="GO" id="GO:0005886">
    <property type="term" value="C:plasma membrane"/>
    <property type="evidence" value="ECO:0007669"/>
    <property type="project" value="UniProtKB-SubCell"/>
</dbReference>
<comment type="subcellular location">
    <subcellularLocation>
        <location evidence="1">Cell membrane</location>
        <topology evidence="1">Multi-pass membrane protein</topology>
    </subcellularLocation>
</comment>
<evidence type="ECO:0000256" key="3">
    <source>
        <dbReference type="ARBA" id="ARBA00022692"/>
    </source>
</evidence>
<dbReference type="CDD" id="cd16015">
    <property type="entry name" value="LTA_synthase"/>
    <property type="match status" value="1"/>
</dbReference>
<dbReference type="InterPro" id="IPR000917">
    <property type="entry name" value="Sulfatase_N"/>
</dbReference>
<keyword evidence="4 6" id="KW-1133">Transmembrane helix</keyword>
<evidence type="ECO:0000256" key="6">
    <source>
        <dbReference type="SAM" id="Phobius"/>
    </source>
</evidence>
<evidence type="ECO:0000313" key="8">
    <source>
        <dbReference type="EMBL" id="PKK91695.1"/>
    </source>
</evidence>
<dbReference type="AlphaFoldDB" id="A0A2N1PTL4"/>
<dbReference type="Pfam" id="PF00884">
    <property type="entry name" value="Sulfatase"/>
    <property type="match status" value="1"/>
</dbReference>
<feature type="transmembrane region" description="Helical" evidence="6">
    <location>
        <begin position="198"/>
        <end position="217"/>
    </location>
</feature>
<reference evidence="8 9" key="1">
    <citation type="journal article" date="2017" name="ISME J.">
        <title>Potential for microbial H2 and metal transformations associated with novel bacteria and archaea in deep terrestrial subsurface sediments.</title>
        <authorList>
            <person name="Hernsdorf A.W."/>
            <person name="Amano Y."/>
            <person name="Miyakawa K."/>
            <person name="Ise K."/>
            <person name="Suzuki Y."/>
            <person name="Anantharaman K."/>
            <person name="Probst A."/>
            <person name="Burstein D."/>
            <person name="Thomas B.C."/>
            <person name="Banfield J.F."/>
        </authorList>
    </citation>
    <scope>NUCLEOTIDE SEQUENCE [LARGE SCALE GENOMIC DNA]</scope>
    <source>
        <strain evidence="8">HGW-Wallbacteria-1</strain>
    </source>
</reference>
<feature type="transmembrane region" description="Helical" evidence="6">
    <location>
        <begin position="148"/>
        <end position="165"/>
    </location>
</feature>
<comment type="caution">
    <text evidence="8">The sequence shown here is derived from an EMBL/GenBank/DDBJ whole genome shotgun (WGS) entry which is preliminary data.</text>
</comment>
<evidence type="ECO:0000256" key="4">
    <source>
        <dbReference type="ARBA" id="ARBA00022989"/>
    </source>
</evidence>
<evidence type="ECO:0000259" key="7">
    <source>
        <dbReference type="Pfam" id="PF00884"/>
    </source>
</evidence>
<dbReference type="PANTHER" id="PTHR47371">
    <property type="entry name" value="LIPOTEICHOIC ACID SYNTHASE"/>
    <property type="match status" value="1"/>
</dbReference>
<accession>A0A2N1PTL4</accession>
<dbReference type="InterPro" id="IPR050448">
    <property type="entry name" value="OpgB/LTA_synthase_biosynth"/>
</dbReference>
<keyword evidence="2" id="KW-1003">Cell membrane</keyword>
<dbReference type="SUPFAM" id="SSF53649">
    <property type="entry name" value="Alkaline phosphatase-like"/>
    <property type="match status" value="1"/>
</dbReference>
<evidence type="ECO:0000256" key="5">
    <source>
        <dbReference type="ARBA" id="ARBA00023136"/>
    </source>
</evidence>
<evidence type="ECO:0000313" key="9">
    <source>
        <dbReference type="Proteomes" id="UP000233256"/>
    </source>
</evidence>
<sequence length="695" mass="76923">MKLTSAILEFLFYPLPSGFALFYLLVGVITRVILSLMSVQGLSSGYAVLAPVMFLGMISDMVMLILLSAPLAIVLPVLPLSLRNGIAGFVRRNSFRLFFSMAFAVLFTMVVEIAFWQEFGCRFNFIAVDYLIYTNEVVGNIWESYPMVPIFTATLFFAALSTWLFRKLLVAAEGEASEAEIVESETAGSKSLFRNGGLPRFIPALVFFLTLFVFLPLSDAVNNALGSDNRFVRNLCSNGQIRFVQAFAKNILSYEDFYLTMDESKAAALRERFRIPAQFIDGPDRNSGSPSLSESVSASAKVSFPNDSFHRTSSSMRDMNVVILLEESMSAEFLGVFGHQGGLTPNLDRLAGQSLFFSNCYATGTRTVRGMEAIVLSIPPTPGRAIVKRPLNSGMDSLGVLYRSAGYVTSFLYSGYGYFDNMNTFFEANGFHAIDRSSLKEDEISFANIWGVCDEDILARSVKEMDRTWGQGKPAFQFIMTTSNHRPYTFPEGKIDIPSLKGGRAGGVKYADYAIGKYLEQAASRPWFSKTIFVILADHCASSGGKADLPVHRYRIPMMIYSPGNIEASRVDKMCSQVDLGPTLLEIMNRPARTSFQGRNILDSGFHPRAFIGNYQNLGMVENDKLVILEPGKRSRFFRVASLSRVDSVLEPAPADKFLLDRAIMAYHGASIYYNLRARLGESSENGGGVDGKSH</sequence>
<keyword evidence="5 6" id="KW-0472">Membrane</keyword>
<proteinExistence type="predicted"/>
<feature type="transmembrane region" description="Helical" evidence="6">
    <location>
        <begin position="95"/>
        <end position="116"/>
    </location>
</feature>
<organism evidence="8 9">
    <name type="scientific">Candidatus Wallbacteria bacterium HGW-Wallbacteria-1</name>
    <dbReference type="NCBI Taxonomy" id="2013854"/>
    <lineage>
        <taxon>Bacteria</taxon>
        <taxon>Candidatus Walliibacteriota</taxon>
    </lineage>
</organism>